<dbReference type="Proteomes" id="UP000767291">
    <property type="component" value="Unassembled WGS sequence"/>
</dbReference>
<dbReference type="EMBL" id="JAGGJX010000001">
    <property type="protein sequence ID" value="MBP1853815.1"/>
    <property type="molecule type" value="Genomic_DNA"/>
</dbReference>
<reference evidence="1 2" key="1">
    <citation type="submission" date="2021-03" db="EMBL/GenBank/DDBJ databases">
        <title>Genomic Encyclopedia of Type Strains, Phase IV (KMG-IV): sequencing the most valuable type-strain genomes for metagenomic binning, comparative biology and taxonomic classification.</title>
        <authorList>
            <person name="Goeker M."/>
        </authorList>
    </citation>
    <scope>NUCLEOTIDE SEQUENCE [LARGE SCALE GENOMIC DNA]</scope>
    <source>
        <strain evidence="1 2">DSM 1289</strain>
    </source>
</reference>
<gene>
    <name evidence="1" type="ORF">J2Z43_000205</name>
</gene>
<evidence type="ECO:0000313" key="1">
    <source>
        <dbReference type="EMBL" id="MBP1853815.1"/>
    </source>
</evidence>
<accession>A0ABS4E7A6</accession>
<proteinExistence type="predicted"/>
<protein>
    <submittedName>
        <fullName evidence="1">Uncharacterized protein</fullName>
    </submittedName>
</protein>
<sequence>MIHEHDNGVVYESNNKIEKEPIIRDNLMDTL</sequence>
<keyword evidence="2" id="KW-1185">Reference proteome</keyword>
<evidence type="ECO:0000313" key="2">
    <source>
        <dbReference type="Proteomes" id="UP000767291"/>
    </source>
</evidence>
<comment type="caution">
    <text evidence="1">The sequence shown here is derived from an EMBL/GenBank/DDBJ whole genome shotgun (WGS) entry which is preliminary data.</text>
</comment>
<name>A0ABS4E7A6_9FIRM</name>
<organism evidence="1 2">
    <name type="scientific">Metaclostridioides mangenotii</name>
    <dbReference type="NCBI Taxonomy" id="1540"/>
    <lineage>
        <taxon>Bacteria</taxon>
        <taxon>Bacillati</taxon>
        <taxon>Bacillota</taxon>
        <taxon>Clostridia</taxon>
        <taxon>Peptostreptococcales</taxon>
        <taxon>Peptostreptococcaceae</taxon>
        <taxon>Metaclostridioides</taxon>
    </lineage>
</organism>